<proteinExistence type="predicted"/>
<dbReference type="EMBL" id="JADEXF010000566">
    <property type="protein sequence ID" value="MBE9106548.1"/>
    <property type="molecule type" value="Genomic_DNA"/>
</dbReference>
<comment type="caution">
    <text evidence="1">The sequence shown here is derived from an EMBL/GenBank/DDBJ whole genome shotgun (WGS) entry which is preliminary data.</text>
</comment>
<gene>
    <name evidence="1" type="ORF">IQ229_16920</name>
</gene>
<organism evidence="1 2">
    <name type="scientific">Nostoc cf. edaphicum LEGE 07299</name>
    <dbReference type="NCBI Taxonomy" id="2777974"/>
    <lineage>
        <taxon>Bacteria</taxon>
        <taxon>Bacillati</taxon>
        <taxon>Cyanobacteriota</taxon>
        <taxon>Cyanophyceae</taxon>
        <taxon>Nostocales</taxon>
        <taxon>Nostocaceae</taxon>
        <taxon>Nostoc</taxon>
    </lineage>
</organism>
<dbReference type="Gene3D" id="3.90.1570.10">
    <property type="entry name" value="tt1808, chain A"/>
    <property type="match status" value="1"/>
</dbReference>
<keyword evidence="2" id="KW-1185">Reference proteome</keyword>
<protein>
    <recommendedName>
        <fullName evidence="3">Restriction endonuclease domain-containing protein</fullName>
    </recommendedName>
</protein>
<dbReference type="RefSeq" id="WP_194045647.1">
    <property type="nucleotide sequence ID" value="NZ_JADEXF010000566.1"/>
</dbReference>
<name>A0ABR9U1T6_9NOSO</name>
<evidence type="ECO:0000313" key="2">
    <source>
        <dbReference type="Proteomes" id="UP000647836"/>
    </source>
</evidence>
<dbReference type="InterPro" id="IPR012296">
    <property type="entry name" value="Nuclease_put_TT1808"/>
</dbReference>
<evidence type="ECO:0008006" key="3">
    <source>
        <dbReference type="Google" id="ProtNLM"/>
    </source>
</evidence>
<accession>A0ABR9U1T6</accession>
<sequence>MAITTPKLIFDEYLKYDGTDTRYKLVKGELIPMSLESGQHSAECGFKNFNSIEFCVLCV</sequence>
<dbReference type="Proteomes" id="UP000647836">
    <property type="component" value="Unassembled WGS sequence"/>
</dbReference>
<reference evidence="1 2" key="1">
    <citation type="submission" date="2020-10" db="EMBL/GenBank/DDBJ databases">
        <authorList>
            <person name="Castelo-Branco R."/>
            <person name="Eusebio N."/>
            <person name="Adriana R."/>
            <person name="Vieira A."/>
            <person name="Brugerolle De Fraissinette N."/>
            <person name="Rezende De Castro R."/>
            <person name="Schneider M.P."/>
            <person name="Vasconcelos V."/>
            <person name="Leao P.N."/>
        </authorList>
    </citation>
    <scope>NUCLEOTIDE SEQUENCE [LARGE SCALE GENOMIC DNA]</scope>
    <source>
        <strain evidence="1 2">LEGE 07299</strain>
    </source>
</reference>
<evidence type="ECO:0000313" key="1">
    <source>
        <dbReference type="EMBL" id="MBE9106548.1"/>
    </source>
</evidence>